<keyword evidence="2" id="KW-0378">Hydrolase</keyword>
<dbReference type="PROSITE" id="PS51192">
    <property type="entry name" value="HELICASE_ATP_BIND_1"/>
    <property type="match status" value="1"/>
</dbReference>
<dbReference type="SMART" id="SM01142">
    <property type="entry name" value="DSHCT"/>
    <property type="match status" value="1"/>
</dbReference>
<dbReference type="InterPro" id="IPR027417">
    <property type="entry name" value="P-loop_NTPase"/>
</dbReference>
<keyword evidence="4" id="KW-0067">ATP-binding</keyword>
<dbReference type="SMART" id="SM00490">
    <property type="entry name" value="HELICc"/>
    <property type="match status" value="1"/>
</dbReference>
<evidence type="ECO:0000256" key="1">
    <source>
        <dbReference type="ARBA" id="ARBA00022741"/>
    </source>
</evidence>
<accession>A0AAJ6AHV4</accession>
<dbReference type="GO" id="GO:0055087">
    <property type="term" value="C:Ski complex"/>
    <property type="evidence" value="ECO:0007669"/>
    <property type="project" value="TreeGrafter"/>
</dbReference>
<feature type="compositionally biased region" description="Acidic residues" evidence="5">
    <location>
        <begin position="957"/>
        <end position="972"/>
    </location>
</feature>
<dbReference type="SUPFAM" id="SSF52540">
    <property type="entry name" value="P-loop containing nucleoside triphosphate hydrolases"/>
    <property type="match status" value="1"/>
</dbReference>
<dbReference type="Proteomes" id="UP001224674">
    <property type="component" value="Chromosome"/>
</dbReference>
<feature type="region of interest" description="Disordered" evidence="5">
    <location>
        <begin position="250"/>
        <end position="313"/>
    </location>
</feature>
<feature type="region of interest" description="Disordered" evidence="5">
    <location>
        <begin position="949"/>
        <end position="981"/>
    </location>
</feature>
<dbReference type="PROSITE" id="PS51194">
    <property type="entry name" value="HELICASE_CTER"/>
    <property type="match status" value="1"/>
</dbReference>
<dbReference type="GO" id="GO:0003676">
    <property type="term" value="F:nucleic acid binding"/>
    <property type="evidence" value="ECO:0007669"/>
    <property type="project" value="InterPro"/>
</dbReference>
<keyword evidence="1" id="KW-0547">Nucleotide-binding</keyword>
<evidence type="ECO:0000259" key="7">
    <source>
        <dbReference type="PROSITE" id="PS51194"/>
    </source>
</evidence>
<dbReference type="InterPro" id="IPR001650">
    <property type="entry name" value="Helicase_C-like"/>
</dbReference>
<evidence type="ECO:0000256" key="2">
    <source>
        <dbReference type="ARBA" id="ARBA00022801"/>
    </source>
</evidence>
<dbReference type="GO" id="GO:0070478">
    <property type="term" value="P:nuclear-transcribed mRNA catabolic process, 3'-5' exonucleolytic nonsense-mediated decay"/>
    <property type="evidence" value="ECO:0007669"/>
    <property type="project" value="TreeGrafter"/>
</dbReference>
<dbReference type="FunFam" id="3.40.50.300:FF:000190">
    <property type="entry name" value="ATP-dependent RNA helicase"/>
    <property type="match status" value="1"/>
</dbReference>
<keyword evidence="9" id="KW-1185">Reference proteome</keyword>
<evidence type="ECO:0000313" key="8">
    <source>
        <dbReference type="EMBL" id="WGH93723.1"/>
    </source>
</evidence>
<evidence type="ECO:0000256" key="3">
    <source>
        <dbReference type="ARBA" id="ARBA00022806"/>
    </source>
</evidence>
<keyword evidence="3 8" id="KW-0347">Helicase</keyword>
<dbReference type="Pfam" id="PF00271">
    <property type="entry name" value="Helicase_C"/>
    <property type="match status" value="1"/>
</dbReference>
<proteinExistence type="predicted"/>
<dbReference type="AlphaFoldDB" id="A0AAJ6AHV4"/>
<evidence type="ECO:0000256" key="4">
    <source>
        <dbReference type="ARBA" id="ARBA00022840"/>
    </source>
</evidence>
<feature type="compositionally biased region" description="Polar residues" evidence="5">
    <location>
        <begin position="304"/>
        <end position="313"/>
    </location>
</feature>
<gene>
    <name evidence="8" type="ORF">QDX21_02695</name>
</gene>
<dbReference type="Pfam" id="PF00270">
    <property type="entry name" value="DEAD"/>
    <property type="match status" value="1"/>
</dbReference>
<name>A0AAJ6AHV4_9MICC</name>
<sequence>MTEADQHLSPAERYALDAKRRRQARTPLGEFSASLDFQLDEFQQQGCQYLQQGHSVLVAAPTGAGKTIVGEFAIHLAQSSGLKAFYTTPIKALSNQKYTDLVQRYGAAQVGLLTGDVARNPDAPIVVMTTEVLRNMLYADAEPLRNLGYVVMDEVHYLADRFRGAVWEEVIIHLPEHVALVSLSATVSNAEEFGAWLDTVRGSTKVVVSEHRPVPLWQHVMAGKNLYDLFATTGEGVEKPKLNPELAKIASEQQRARQPAHWGKPGSGKRGRGGKRGKGGKGSAYRFRNHTSQHRHSPGPRAQSMATQTRTSRPTMVRVLEREALLPCITFIFSRAGCDAAVEQCLQTGLDLTTPAEKRAIEDLVDQAGATLPEHDRDVLGFWGWRDGLKRGFAAHHAGMLPPFKEVVEELFAAGLVKVVFATETLALGINMPARTVVLEKLVKFNGETHAPITPGEYTQLTGRAGRRGIDIEGHAVVMWSDHRFEPHQVVGLASRRTYPLNSSFKPTYNMAVNLLAVYGLDTARGILESSFAQFQADRSVVGLAQQVKEQEKSLEGYRQAMSCHLGDFTEYAALRRELAAAEKSASRVKKRARRDAEEQSLTRLVVGDIIEVTGPRKFGVCTVVSTAGNPHNPRVAVITHKGQFRRVGTDDLAEPVEPIGSVNLPKNLLTKTPTQRKTIASWAREALRRNQKPRPREEITGFRYRDESAIERVEELRAMLRAHPCDTCADREEHARWANRWATLRSETDRLISTIDSRTNTIATTFERILGLLADYDYVDLETETLTKPGHVLRRIYGERDLLTALLLQDGVTDTMSPEDLAGLAALLVFEGSEEELIVQPDMPTPALTEALDASDAIWYQLQDAESQASLKVTPQPHPGLVWPVFRWVRGQSLTLCLSGTTLAAGDFVRWARQVIDMLDQLAKASPDADFSRRCFKAKDLVNRGIVSYSASPDPLGEDGPDPLDSLESDEPTGTTDETR</sequence>
<dbReference type="Gene3D" id="1.10.3380.30">
    <property type="match status" value="1"/>
</dbReference>
<dbReference type="Pfam" id="PF26090">
    <property type="entry name" value="SH3_HelY"/>
    <property type="match status" value="1"/>
</dbReference>
<dbReference type="InterPro" id="IPR012961">
    <property type="entry name" value="Ski2/MTR4_C"/>
</dbReference>
<dbReference type="SMART" id="SM00487">
    <property type="entry name" value="DEXDc"/>
    <property type="match status" value="1"/>
</dbReference>
<dbReference type="InterPro" id="IPR014001">
    <property type="entry name" value="Helicase_ATP-bd"/>
</dbReference>
<feature type="domain" description="Helicase ATP-binding" evidence="6">
    <location>
        <begin position="47"/>
        <end position="205"/>
    </location>
</feature>
<dbReference type="RefSeq" id="WP_279675103.1">
    <property type="nucleotide sequence ID" value="NZ_CP122566.1"/>
</dbReference>
<dbReference type="GO" id="GO:0005524">
    <property type="term" value="F:ATP binding"/>
    <property type="evidence" value="ECO:0007669"/>
    <property type="project" value="UniProtKB-KW"/>
</dbReference>
<evidence type="ECO:0000259" key="6">
    <source>
        <dbReference type="PROSITE" id="PS51192"/>
    </source>
</evidence>
<feature type="compositionally biased region" description="Basic residues" evidence="5">
    <location>
        <begin position="267"/>
        <end position="279"/>
    </location>
</feature>
<feature type="domain" description="Helicase C-terminal" evidence="7">
    <location>
        <begin position="315"/>
        <end position="517"/>
    </location>
</feature>
<dbReference type="PANTHER" id="PTHR12131">
    <property type="entry name" value="ATP-DEPENDENT RNA AND DNA HELICASE"/>
    <property type="match status" value="1"/>
</dbReference>
<evidence type="ECO:0000313" key="9">
    <source>
        <dbReference type="Proteomes" id="UP001224674"/>
    </source>
</evidence>
<dbReference type="PANTHER" id="PTHR12131:SF1">
    <property type="entry name" value="ATP-DEPENDENT RNA HELICASE SUPV3L1, MITOCHONDRIAL-RELATED"/>
    <property type="match status" value="1"/>
</dbReference>
<dbReference type="Pfam" id="PF08148">
    <property type="entry name" value="DSHCT"/>
    <property type="match status" value="1"/>
</dbReference>
<feature type="compositionally biased region" description="Basic residues" evidence="5">
    <location>
        <begin position="287"/>
        <end position="298"/>
    </location>
</feature>
<dbReference type="Gene3D" id="3.40.50.300">
    <property type="entry name" value="P-loop containing nucleotide triphosphate hydrolases"/>
    <property type="match status" value="2"/>
</dbReference>
<dbReference type="InterPro" id="IPR011545">
    <property type="entry name" value="DEAD/DEAH_box_helicase_dom"/>
</dbReference>
<protein>
    <submittedName>
        <fullName evidence="8">DEAD/DEAH box helicase</fullName>
    </submittedName>
</protein>
<evidence type="ECO:0000256" key="5">
    <source>
        <dbReference type="SAM" id="MobiDB-lite"/>
    </source>
</evidence>
<organism evidence="8 9">
    <name type="scientific">Auritidibacter ignavus</name>
    <dbReference type="NCBI Taxonomy" id="678932"/>
    <lineage>
        <taxon>Bacteria</taxon>
        <taxon>Bacillati</taxon>
        <taxon>Actinomycetota</taxon>
        <taxon>Actinomycetes</taxon>
        <taxon>Micrococcales</taxon>
        <taxon>Micrococcaceae</taxon>
        <taxon>Auritidibacter</taxon>
    </lineage>
</organism>
<dbReference type="CDD" id="cd18795">
    <property type="entry name" value="SF2_C_Ski2"/>
    <property type="match status" value="1"/>
</dbReference>
<dbReference type="EMBL" id="CP122566">
    <property type="protein sequence ID" value="WGH93723.1"/>
    <property type="molecule type" value="Genomic_DNA"/>
</dbReference>
<dbReference type="InterPro" id="IPR058621">
    <property type="entry name" value="SH3_HelY"/>
</dbReference>
<reference evidence="8 9" key="1">
    <citation type="submission" date="2023-03" db="EMBL/GenBank/DDBJ databases">
        <title>Complete genome sequences of several Auritidibacter ignavus strains isolated from ear infections.</title>
        <authorList>
            <person name="Baehr T."/>
            <person name="Baumhoegger A.M."/>
        </authorList>
    </citation>
    <scope>NUCLEOTIDE SEQUENCE [LARGE SCALE GENOMIC DNA]</scope>
    <source>
        <strain evidence="8 9">BABAE-6</strain>
    </source>
</reference>
<dbReference type="GO" id="GO:0004386">
    <property type="term" value="F:helicase activity"/>
    <property type="evidence" value="ECO:0007669"/>
    <property type="project" value="UniProtKB-KW"/>
</dbReference>
<dbReference type="InterPro" id="IPR050699">
    <property type="entry name" value="RNA-DNA_Helicase"/>
</dbReference>
<dbReference type="GO" id="GO:0016787">
    <property type="term" value="F:hydrolase activity"/>
    <property type="evidence" value="ECO:0007669"/>
    <property type="project" value="UniProtKB-KW"/>
</dbReference>